<dbReference type="EMBL" id="RYZW01000078">
    <property type="protein sequence ID" value="TDZ51761.1"/>
    <property type="molecule type" value="Genomic_DNA"/>
</dbReference>
<organism evidence="1 2">
    <name type="scientific">Colletotrichum trifolii</name>
    <dbReference type="NCBI Taxonomy" id="5466"/>
    <lineage>
        <taxon>Eukaryota</taxon>
        <taxon>Fungi</taxon>
        <taxon>Dikarya</taxon>
        <taxon>Ascomycota</taxon>
        <taxon>Pezizomycotina</taxon>
        <taxon>Sordariomycetes</taxon>
        <taxon>Hypocreomycetidae</taxon>
        <taxon>Glomerellales</taxon>
        <taxon>Glomerellaceae</taxon>
        <taxon>Colletotrichum</taxon>
        <taxon>Colletotrichum orbiculare species complex</taxon>
    </lineage>
</organism>
<accession>A0A4R8R6E3</accession>
<dbReference type="Proteomes" id="UP000295703">
    <property type="component" value="Unassembled WGS sequence"/>
</dbReference>
<gene>
    <name evidence="1" type="ORF">CTRI78_v007401</name>
</gene>
<evidence type="ECO:0000313" key="2">
    <source>
        <dbReference type="Proteomes" id="UP000295703"/>
    </source>
</evidence>
<comment type="caution">
    <text evidence="1">The sequence shown here is derived from an EMBL/GenBank/DDBJ whole genome shotgun (WGS) entry which is preliminary data.</text>
</comment>
<reference evidence="1 2" key="1">
    <citation type="submission" date="2018-12" db="EMBL/GenBank/DDBJ databases">
        <title>Genome sequence and assembly of Colletotrichum trifolii.</title>
        <authorList>
            <person name="Gan P."/>
            <person name="Shirasu K."/>
        </authorList>
    </citation>
    <scope>NUCLEOTIDE SEQUENCE [LARGE SCALE GENOMIC DNA]</scope>
    <source>
        <strain evidence="1 2">543-2</strain>
    </source>
</reference>
<evidence type="ECO:0000313" key="1">
    <source>
        <dbReference type="EMBL" id="TDZ51761.1"/>
    </source>
</evidence>
<proteinExistence type="predicted"/>
<protein>
    <submittedName>
        <fullName evidence="1">Uncharacterized protein</fullName>
    </submittedName>
</protein>
<keyword evidence="2" id="KW-1185">Reference proteome</keyword>
<sequence length="104" mass="11608">MPDEAKAGQKQLGLFQVAHKGLSFRSKPRFHGRLATDAIHPVAVHLGPKDSNAQPPQHGRPRAHYGIREEFESHSRFVMLNSVGNGPPRWLKALWWLLAADGLD</sequence>
<dbReference type="AlphaFoldDB" id="A0A4R8R6E3"/>
<name>A0A4R8R6E3_COLTR</name>